<dbReference type="Pfam" id="PF00075">
    <property type="entry name" value="RNase_H"/>
    <property type="match status" value="1"/>
</dbReference>
<accession>X5H4T0</accession>
<organism evidence="12 13">
    <name type="scientific">Neorickettsia helminthoeca str. Oregon</name>
    <dbReference type="NCBI Taxonomy" id="1286528"/>
    <lineage>
        <taxon>Bacteria</taxon>
        <taxon>Pseudomonadati</taxon>
        <taxon>Pseudomonadota</taxon>
        <taxon>Alphaproteobacteria</taxon>
        <taxon>Rickettsiales</taxon>
        <taxon>Anaplasmataceae</taxon>
        <taxon>Neorickettsia</taxon>
    </lineage>
</organism>
<gene>
    <name evidence="10" type="primary">rnhA</name>
    <name evidence="12" type="ORF">NHE_0631</name>
</gene>
<dbReference type="SUPFAM" id="SSF53098">
    <property type="entry name" value="Ribonuclease H-like"/>
    <property type="match status" value="1"/>
</dbReference>
<dbReference type="OrthoDB" id="7845843at2"/>
<evidence type="ECO:0000256" key="6">
    <source>
        <dbReference type="ARBA" id="ARBA00022723"/>
    </source>
</evidence>
<dbReference type="InterPro" id="IPR002156">
    <property type="entry name" value="RNaseH_domain"/>
</dbReference>
<dbReference type="GO" id="GO:0004523">
    <property type="term" value="F:RNA-DNA hybrid ribonuclease activity"/>
    <property type="evidence" value="ECO:0007669"/>
    <property type="project" value="UniProtKB-UniRule"/>
</dbReference>
<dbReference type="EC" id="3.1.26.4" evidence="4 10"/>
<evidence type="ECO:0000256" key="9">
    <source>
        <dbReference type="ARBA" id="ARBA00022842"/>
    </source>
</evidence>
<dbReference type="GO" id="GO:0043137">
    <property type="term" value="P:DNA replication, removal of RNA primer"/>
    <property type="evidence" value="ECO:0007669"/>
    <property type="project" value="TreeGrafter"/>
</dbReference>
<evidence type="ECO:0000313" key="13">
    <source>
        <dbReference type="Proteomes" id="UP000023755"/>
    </source>
</evidence>
<feature type="binding site" evidence="10">
    <location>
        <position position="48"/>
    </location>
    <ligand>
        <name>Mg(2+)</name>
        <dbReference type="ChEBI" id="CHEBI:18420"/>
        <label>1</label>
    </ligand>
</feature>
<protein>
    <recommendedName>
        <fullName evidence="4 10">Ribonuclease H</fullName>
        <shortName evidence="10">RNase H</shortName>
        <ecNumber evidence="4 10">3.1.26.4</ecNumber>
    </recommendedName>
</protein>
<feature type="domain" description="RNase H type-1" evidence="11">
    <location>
        <begin position="1"/>
        <end position="143"/>
    </location>
</feature>
<evidence type="ECO:0000313" key="12">
    <source>
        <dbReference type="EMBL" id="AHX11566.1"/>
    </source>
</evidence>
<evidence type="ECO:0000259" key="11">
    <source>
        <dbReference type="PROSITE" id="PS50879"/>
    </source>
</evidence>
<dbReference type="InterPro" id="IPR012337">
    <property type="entry name" value="RNaseH-like_sf"/>
</dbReference>
<proteinExistence type="inferred from homology"/>
<dbReference type="AlphaFoldDB" id="X5H4T0"/>
<evidence type="ECO:0000256" key="3">
    <source>
        <dbReference type="ARBA" id="ARBA00011245"/>
    </source>
</evidence>
<dbReference type="KEGG" id="nhm:NHE_0631"/>
<feature type="binding site" evidence="10">
    <location>
        <position position="9"/>
    </location>
    <ligand>
        <name>Mg(2+)</name>
        <dbReference type="ChEBI" id="CHEBI:18420"/>
        <label>1</label>
    </ligand>
</feature>
<dbReference type="PANTHER" id="PTHR10642">
    <property type="entry name" value="RIBONUCLEASE H1"/>
    <property type="match status" value="1"/>
</dbReference>
<feature type="binding site" evidence="10">
    <location>
        <position position="9"/>
    </location>
    <ligand>
        <name>Mg(2+)</name>
        <dbReference type="ChEBI" id="CHEBI:18420"/>
        <label>2</label>
    </ligand>
</feature>
<keyword evidence="13" id="KW-1185">Reference proteome</keyword>
<comment type="cofactor">
    <cofactor evidence="10">
        <name>Mg(2+)</name>
        <dbReference type="ChEBI" id="CHEBI:18420"/>
    </cofactor>
    <text evidence="10">Binds 1 Mg(2+) ion per subunit. May bind a second metal ion at a regulatory site, or after substrate binding.</text>
</comment>
<keyword evidence="5 10" id="KW-0540">Nuclease</keyword>
<dbReference type="CDD" id="cd09278">
    <property type="entry name" value="RNase_HI_prokaryote_like"/>
    <property type="match status" value="1"/>
</dbReference>
<dbReference type="PROSITE" id="PS50879">
    <property type="entry name" value="RNASE_H_1"/>
    <property type="match status" value="1"/>
</dbReference>
<dbReference type="GO" id="GO:0005737">
    <property type="term" value="C:cytoplasm"/>
    <property type="evidence" value="ECO:0007669"/>
    <property type="project" value="UniProtKB-SubCell"/>
</dbReference>
<reference evidence="12 13" key="1">
    <citation type="submission" date="2014-03" db="EMBL/GenBank/DDBJ databases">
        <title>Sequencing and Comparison of Genomes and Transcriptome Profiles of Human Ehrlichiosis Agents.</title>
        <authorList>
            <person name="Lin M."/>
            <person name="Daugherty S.C."/>
            <person name="Nagaraj S."/>
            <person name="Cheng Z."/>
            <person name="Xiong Q."/>
            <person name="Lin F.-Y."/>
            <person name="Sengamalay N."/>
            <person name="Ott S."/>
            <person name="Godinez A."/>
            <person name="Tallon L.J."/>
            <person name="Sadzewicz L."/>
            <person name="Fraser C.M."/>
            <person name="Dunning Hotopp J.C."/>
            <person name="Rikihisa Y."/>
        </authorList>
    </citation>
    <scope>NUCLEOTIDE SEQUENCE [LARGE SCALE GENOMIC DNA]</scope>
    <source>
        <strain evidence="12 13">Oregon</strain>
    </source>
</reference>
<comment type="catalytic activity">
    <reaction evidence="1 10">
        <text>Endonucleolytic cleavage to 5'-phosphomonoester.</text>
        <dbReference type="EC" id="3.1.26.4"/>
    </reaction>
</comment>
<keyword evidence="6 10" id="KW-0479">Metal-binding</keyword>
<comment type="similarity">
    <text evidence="2 10">Belongs to the RNase H family.</text>
</comment>
<sequence>MEKYIIYTDGACSGNPGPGGWAAIIIQEGVGERIISGKEISTTNNQMELIAAIKALESFEEKGQRITLYTDSNYVYKGITSWIQGWMKNRWYNSSKEPVKNKEMWLRLHAVSLLHDIEWFWVKAHNGDYYNEIVDRIARQEAQNAFPELT</sequence>
<comment type="subunit">
    <text evidence="3 10">Monomer.</text>
</comment>
<comment type="subcellular location">
    <subcellularLocation>
        <location evidence="10">Cytoplasm</location>
    </subcellularLocation>
</comment>
<keyword evidence="8 10" id="KW-0378">Hydrolase</keyword>
<feature type="binding site" evidence="10">
    <location>
        <position position="135"/>
    </location>
    <ligand>
        <name>Mg(2+)</name>
        <dbReference type="ChEBI" id="CHEBI:18420"/>
        <label>2</label>
    </ligand>
</feature>
<evidence type="ECO:0000256" key="4">
    <source>
        <dbReference type="ARBA" id="ARBA00012180"/>
    </source>
</evidence>
<dbReference type="HOGENOM" id="CLU_030894_6_0_5"/>
<comment type="function">
    <text evidence="10">Endonuclease that specifically degrades the RNA of RNA-DNA hybrids.</text>
</comment>
<evidence type="ECO:0000256" key="7">
    <source>
        <dbReference type="ARBA" id="ARBA00022759"/>
    </source>
</evidence>
<dbReference type="InterPro" id="IPR036397">
    <property type="entry name" value="RNaseH_sf"/>
</dbReference>
<feature type="binding site" evidence="10">
    <location>
        <position position="71"/>
    </location>
    <ligand>
        <name>Mg(2+)</name>
        <dbReference type="ChEBI" id="CHEBI:18420"/>
        <label>1</label>
    </ligand>
</feature>
<dbReference type="GO" id="GO:0000287">
    <property type="term" value="F:magnesium ion binding"/>
    <property type="evidence" value="ECO:0007669"/>
    <property type="project" value="UniProtKB-UniRule"/>
</dbReference>
<evidence type="ECO:0000256" key="2">
    <source>
        <dbReference type="ARBA" id="ARBA00005300"/>
    </source>
</evidence>
<evidence type="ECO:0000256" key="5">
    <source>
        <dbReference type="ARBA" id="ARBA00022722"/>
    </source>
</evidence>
<dbReference type="NCBIfam" id="NF001236">
    <property type="entry name" value="PRK00203.1"/>
    <property type="match status" value="1"/>
</dbReference>
<dbReference type="InterPro" id="IPR050092">
    <property type="entry name" value="RNase_H"/>
</dbReference>
<dbReference type="HAMAP" id="MF_00042">
    <property type="entry name" value="RNase_H"/>
    <property type="match status" value="1"/>
</dbReference>
<dbReference type="InterPro" id="IPR022892">
    <property type="entry name" value="RNaseHI"/>
</dbReference>
<dbReference type="Gene3D" id="3.30.420.10">
    <property type="entry name" value="Ribonuclease H-like superfamily/Ribonuclease H"/>
    <property type="match status" value="1"/>
</dbReference>
<dbReference type="PANTHER" id="PTHR10642:SF26">
    <property type="entry name" value="RIBONUCLEASE H1"/>
    <property type="match status" value="1"/>
</dbReference>
<dbReference type="STRING" id="1286528.NHE_0631"/>
<keyword evidence="7 10" id="KW-0255">Endonuclease</keyword>
<keyword evidence="9 10" id="KW-0460">Magnesium</keyword>
<name>X5H4T0_9RICK</name>
<dbReference type="Proteomes" id="UP000023755">
    <property type="component" value="Chromosome"/>
</dbReference>
<dbReference type="GO" id="GO:0003676">
    <property type="term" value="F:nucleic acid binding"/>
    <property type="evidence" value="ECO:0007669"/>
    <property type="project" value="InterPro"/>
</dbReference>
<dbReference type="EMBL" id="CP007481">
    <property type="protein sequence ID" value="AHX11566.1"/>
    <property type="molecule type" value="Genomic_DNA"/>
</dbReference>
<evidence type="ECO:0000256" key="8">
    <source>
        <dbReference type="ARBA" id="ARBA00022801"/>
    </source>
</evidence>
<evidence type="ECO:0000256" key="1">
    <source>
        <dbReference type="ARBA" id="ARBA00000077"/>
    </source>
</evidence>
<dbReference type="RefSeq" id="WP_038560629.1">
    <property type="nucleotide sequence ID" value="NZ_CP007481.1"/>
</dbReference>
<keyword evidence="10" id="KW-0963">Cytoplasm</keyword>
<evidence type="ECO:0000256" key="10">
    <source>
        <dbReference type="HAMAP-Rule" id="MF_00042"/>
    </source>
</evidence>